<dbReference type="EMBL" id="LR586016">
    <property type="protein sequence ID" value="VIP05024.1"/>
    <property type="molecule type" value="Genomic_DNA"/>
</dbReference>
<dbReference type="KEGG" id="tim:GMBLW1_41690"/>
<sequence length="181" mass="20375">MLRTMFFATRGDIITLLEQIERNYSLIYYPFGRFPDPSVPKYASASQIPSLGVSPSGTDDTDPRYLILSPETHLILRKNKYVTDQLFVDHDYNPSAVVILPGGTYGDGCIIQGAFLAKNSSDAAVKLLKLYRRDMRLMFHKIADCYIGPDAYEKWQGGSRLTDSVAASPDRDLRLPAREDF</sequence>
<dbReference type="InParanoid" id="A0A6C2YUB3"/>
<proteinExistence type="predicted"/>
<dbReference type="RefSeq" id="WP_162660033.1">
    <property type="nucleotide sequence ID" value="NZ_LR593887.1"/>
</dbReference>
<protein>
    <submittedName>
        <fullName evidence="1">Uncharacterized protein</fullName>
    </submittedName>
</protein>
<dbReference type="AlphaFoldDB" id="A0A6C2YUB3"/>
<evidence type="ECO:0000313" key="2">
    <source>
        <dbReference type="Proteomes" id="UP000464378"/>
    </source>
</evidence>
<dbReference type="Proteomes" id="UP000464378">
    <property type="component" value="Chromosome"/>
</dbReference>
<dbReference type="EMBL" id="LR593887">
    <property type="protein sequence ID" value="VTS07406.1"/>
    <property type="molecule type" value="Genomic_DNA"/>
</dbReference>
<organism evidence="1">
    <name type="scientific">Tuwongella immobilis</name>
    <dbReference type="NCBI Taxonomy" id="692036"/>
    <lineage>
        <taxon>Bacteria</taxon>
        <taxon>Pseudomonadati</taxon>
        <taxon>Planctomycetota</taxon>
        <taxon>Planctomycetia</taxon>
        <taxon>Gemmatales</taxon>
        <taxon>Gemmataceae</taxon>
        <taxon>Tuwongella</taxon>
    </lineage>
</organism>
<accession>A0A6C2YUB3</accession>
<reference evidence="1" key="1">
    <citation type="submission" date="2019-04" db="EMBL/GenBank/DDBJ databases">
        <authorList>
            <consortium name="Science for Life Laboratories"/>
        </authorList>
    </citation>
    <scope>NUCLEOTIDE SEQUENCE</scope>
    <source>
        <strain evidence="1">MBLW1</strain>
    </source>
</reference>
<keyword evidence="2" id="KW-1185">Reference proteome</keyword>
<name>A0A6C2YUB3_9BACT</name>
<gene>
    <name evidence="1" type="ORF">GMBLW1_41690</name>
</gene>
<evidence type="ECO:0000313" key="1">
    <source>
        <dbReference type="EMBL" id="VIP05024.1"/>
    </source>
</evidence>